<proteinExistence type="predicted"/>
<dbReference type="STRING" id="1236970.JCM9140_4467"/>
<keyword evidence="2" id="KW-1185">Reference proteome</keyword>
<comment type="caution">
    <text evidence="1">The sequence shown here is derived from an EMBL/GenBank/DDBJ whole genome shotgun (WGS) entry which is preliminary data.</text>
</comment>
<protein>
    <submittedName>
        <fullName evidence="1">Uncharacterized protein</fullName>
    </submittedName>
</protein>
<dbReference type="Proteomes" id="UP000018890">
    <property type="component" value="Unassembled WGS sequence"/>
</dbReference>
<accession>W4Q997</accession>
<dbReference type="AlphaFoldDB" id="W4Q997"/>
<dbReference type="OrthoDB" id="2969201at2"/>
<evidence type="ECO:0000313" key="2">
    <source>
        <dbReference type="Proteomes" id="UP000018890"/>
    </source>
</evidence>
<dbReference type="RefSeq" id="WP_034750704.1">
    <property type="nucleotide sequence ID" value="NZ_BAUT01000091.1"/>
</dbReference>
<gene>
    <name evidence="1" type="ORF">JCM9140_4467</name>
</gene>
<organism evidence="1 2">
    <name type="scientific">Halalkalibacter wakoensis JCM 9140</name>
    <dbReference type="NCBI Taxonomy" id="1236970"/>
    <lineage>
        <taxon>Bacteria</taxon>
        <taxon>Bacillati</taxon>
        <taxon>Bacillota</taxon>
        <taxon>Bacilli</taxon>
        <taxon>Bacillales</taxon>
        <taxon>Bacillaceae</taxon>
        <taxon>Halalkalibacter</taxon>
    </lineage>
</organism>
<reference evidence="1" key="1">
    <citation type="journal article" date="2014" name="Genome Announc.">
        <title>Draft Genome Sequences of Three Alkaliphilic Bacillus Strains, Bacillus wakoensis JCM 9140T, Bacillus akibai JCM 9157T, and Bacillus hemicellulosilyticus JCM 9152T.</title>
        <authorList>
            <person name="Yuki M."/>
            <person name="Oshima K."/>
            <person name="Suda W."/>
            <person name="Oshida Y."/>
            <person name="Kitamura K."/>
            <person name="Iida T."/>
            <person name="Hattori M."/>
            <person name="Ohkuma M."/>
        </authorList>
    </citation>
    <scope>NUCLEOTIDE SEQUENCE [LARGE SCALE GENOMIC DNA]</scope>
    <source>
        <strain evidence="1">JCM 9140</strain>
    </source>
</reference>
<evidence type="ECO:0000313" key="1">
    <source>
        <dbReference type="EMBL" id="GAE28253.1"/>
    </source>
</evidence>
<name>W4Q997_9BACI</name>
<sequence>MQYELFSLDEIEPFFRIYQSQDTAKQKLTMYKVNNRTLDLIVYKSKTGELFLAEGYDYYFSLYNSNRKIDVLCRVGEYKSELEVRYAALRELLLSNSRWALKMNQFSILINQYNQKQRQIADKLGIPVEKVTKYLLDEDIPTKIRILACKYDLGRIANKIARSTLLPRYKEIMYEFVTYPKEHSLRINDGIFNRARLLLRQDSNVDKLSNDDIRNLIIRHAVEQKKRAIENFQYDLDMMLKNAKATG</sequence>
<dbReference type="EMBL" id="BAUT01000091">
    <property type="protein sequence ID" value="GAE28253.1"/>
    <property type="molecule type" value="Genomic_DNA"/>
</dbReference>